<feature type="region of interest" description="Disordered" evidence="1">
    <location>
        <begin position="41"/>
        <end position="60"/>
    </location>
</feature>
<evidence type="ECO:0000313" key="2">
    <source>
        <dbReference type="EMBL" id="MFD1660209.1"/>
    </source>
</evidence>
<organism evidence="2 3">
    <name type="scientific">Streptomyces caeni</name>
    <dbReference type="NCBI Taxonomy" id="2307231"/>
    <lineage>
        <taxon>Bacteria</taxon>
        <taxon>Bacillati</taxon>
        <taxon>Actinomycetota</taxon>
        <taxon>Actinomycetes</taxon>
        <taxon>Kitasatosporales</taxon>
        <taxon>Streptomycetaceae</taxon>
        <taxon>Streptomyces</taxon>
    </lineage>
</organism>
<name>A0ABW4IS63_9ACTN</name>
<comment type="caution">
    <text evidence="2">The sequence shown here is derived from an EMBL/GenBank/DDBJ whole genome shotgun (WGS) entry which is preliminary data.</text>
</comment>
<proteinExistence type="predicted"/>
<reference evidence="3" key="1">
    <citation type="journal article" date="2019" name="Int. J. Syst. Evol. Microbiol.">
        <title>The Global Catalogue of Microorganisms (GCM) 10K type strain sequencing project: providing services to taxonomists for standard genome sequencing and annotation.</title>
        <authorList>
            <consortium name="The Broad Institute Genomics Platform"/>
            <consortium name="The Broad Institute Genome Sequencing Center for Infectious Disease"/>
            <person name="Wu L."/>
            <person name="Ma J."/>
        </authorList>
    </citation>
    <scope>NUCLEOTIDE SEQUENCE [LARGE SCALE GENOMIC DNA]</scope>
    <source>
        <strain evidence="3">CGMCC 1.12470</strain>
    </source>
</reference>
<dbReference type="RefSeq" id="WP_381084078.1">
    <property type="nucleotide sequence ID" value="NZ_JBHUDX010000050.1"/>
</dbReference>
<evidence type="ECO:0000313" key="3">
    <source>
        <dbReference type="Proteomes" id="UP001597261"/>
    </source>
</evidence>
<keyword evidence="3" id="KW-1185">Reference proteome</keyword>
<protein>
    <submittedName>
        <fullName evidence="2">Uncharacterized protein</fullName>
    </submittedName>
</protein>
<evidence type="ECO:0000256" key="1">
    <source>
        <dbReference type="SAM" id="MobiDB-lite"/>
    </source>
</evidence>
<sequence length="60" mass="6599">MDAAEILQELLDEDFGAMGELEQLIETTATWCERLGTDEGRELGSRVRPSPTMWPSSATG</sequence>
<dbReference type="EMBL" id="JBHUDX010000050">
    <property type="protein sequence ID" value="MFD1660209.1"/>
    <property type="molecule type" value="Genomic_DNA"/>
</dbReference>
<accession>A0ABW4IS63</accession>
<gene>
    <name evidence="2" type="ORF">ACFSL4_18895</name>
</gene>
<dbReference type="Proteomes" id="UP001597261">
    <property type="component" value="Unassembled WGS sequence"/>
</dbReference>